<gene>
    <name evidence="1" type="ORF">RJT34_16495</name>
</gene>
<reference evidence="1 2" key="1">
    <citation type="submission" date="2024-01" db="EMBL/GenBank/DDBJ databases">
        <title>The genomes of 5 underutilized Papilionoideae crops provide insights into root nodulation and disease resistance.</title>
        <authorList>
            <person name="Yuan L."/>
        </authorList>
    </citation>
    <scope>NUCLEOTIDE SEQUENCE [LARGE SCALE GENOMIC DNA]</scope>
    <source>
        <strain evidence="1">LY-2023</strain>
        <tissue evidence="1">Leaf</tissue>
    </source>
</reference>
<dbReference type="Proteomes" id="UP001359559">
    <property type="component" value="Unassembled WGS sequence"/>
</dbReference>
<evidence type="ECO:0000313" key="2">
    <source>
        <dbReference type="Proteomes" id="UP001359559"/>
    </source>
</evidence>
<name>A0AAN9J8F7_CLITE</name>
<organism evidence="1 2">
    <name type="scientific">Clitoria ternatea</name>
    <name type="common">Butterfly pea</name>
    <dbReference type="NCBI Taxonomy" id="43366"/>
    <lineage>
        <taxon>Eukaryota</taxon>
        <taxon>Viridiplantae</taxon>
        <taxon>Streptophyta</taxon>
        <taxon>Embryophyta</taxon>
        <taxon>Tracheophyta</taxon>
        <taxon>Spermatophyta</taxon>
        <taxon>Magnoliopsida</taxon>
        <taxon>eudicotyledons</taxon>
        <taxon>Gunneridae</taxon>
        <taxon>Pentapetalae</taxon>
        <taxon>rosids</taxon>
        <taxon>fabids</taxon>
        <taxon>Fabales</taxon>
        <taxon>Fabaceae</taxon>
        <taxon>Papilionoideae</taxon>
        <taxon>50 kb inversion clade</taxon>
        <taxon>NPAAA clade</taxon>
        <taxon>indigoferoid/millettioid clade</taxon>
        <taxon>Phaseoleae</taxon>
        <taxon>Clitoria</taxon>
    </lineage>
</organism>
<sequence length="173" mass="19968">MKMVEETHDLVGGEEEKMIMLKQEKWFDLVVMKKKEDDGEGEKKEKLISEREKDECKIRRDVIMRGRKEDGEGGGWERTYNDAYLEVLLRIITLCRRNSCVASLAIRVMLRSVVRTIVSLPLLFHQTCPVTLVSSLILFIPKLFTPPLHQTYSLTLFSSLILPAPQFPSFPLN</sequence>
<proteinExistence type="predicted"/>
<accession>A0AAN9J8F7</accession>
<comment type="caution">
    <text evidence="1">The sequence shown here is derived from an EMBL/GenBank/DDBJ whole genome shotgun (WGS) entry which is preliminary data.</text>
</comment>
<evidence type="ECO:0000313" key="1">
    <source>
        <dbReference type="EMBL" id="KAK7293624.1"/>
    </source>
</evidence>
<dbReference type="AlphaFoldDB" id="A0AAN9J8F7"/>
<protein>
    <submittedName>
        <fullName evidence="1">Uncharacterized protein</fullName>
    </submittedName>
</protein>
<dbReference type="EMBL" id="JAYKXN010000004">
    <property type="protein sequence ID" value="KAK7293624.1"/>
    <property type="molecule type" value="Genomic_DNA"/>
</dbReference>
<keyword evidence="2" id="KW-1185">Reference proteome</keyword>